<keyword evidence="2" id="KW-0732">Signal</keyword>
<dbReference type="PANTHER" id="PTHR45642:SF95">
    <property type="entry name" value="GDSL-LIKE LIPASE_ACYLHYDROLASE FAMILY PROTEIN, EXPRESSED"/>
    <property type="match status" value="1"/>
</dbReference>
<dbReference type="InterPro" id="IPR035669">
    <property type="entry name" value="SGNH_plant_lipase-like"/>
</dbReference>
<evidence type="ECO:0000256" key="1">
    <source>
        <dbReference type="ARBA" id="ARBA00008668"/>
    </source>
</evidence>
<dbReference type="Proteomes" id="UP000824469">
    <property type="component" value="Unassembled WGS sequence"/>
</dbReference>
<evidence type="ECO:0000313" key="3">
    <source>
        <dbReference type="EMBL" id="KAH9302855.1"/>
    </source>
</evidence>
<organism evidence="3 4">
    <name type="scientific">Taxus chinensis</name>
    <name type="common">Chinese yew</name>
    <name type="synonym">Taxus wallichiana var. chinensis</name>
    <dbReference type="NCBI Taxonomy" id="29808"/>
    <lineage>
        <taxon>Eukaryota</taxon>
        <taxon>Viridiplantae</taxon>
        <taxon>Streptophyta</taxon>
        <taxon>Embryophyta</taxon>
        <taxon>Tracheophyta</taxon>
        <taxon>Spermatophyta</taxon>
        <taxon>Pinopsida</taxon>
        <taxon>Pinidae</taxon>
        <taxon>Conifers II</taxon>
        <taxon>Cupressales</taxon>
        <taxon>Taxaceae</taxon>
        <taxon>Taxus</taxon>
    </lineage>
</organism>
<accession>A0AA38CM94</accession>
<dbReference type="GO" id="GO:0016788">
    <property type="term" value="F:hydrolase activity, acting on ester bonds"/>
    <property type="evidence" value="ECO:0007669"/>
    <property type="project" value="InterPro"/>
</dbReference>
<dbReference type="EMBL" id="JAHRHJ020000009">
    <property type="protein sequence ID" value="KAH9302855.1"/>
    <property type="molecule type" value="Genomic_DNA"/>
</dbReference>
<feature type="signal peptide" evidence="2">
    <location>
        <begin position="1"/>
        <end position="26"/>
    </location>
</feature>
<evidence type="ECO:0000313" key="4">
    <source>
        <dbReference type="Proteomes" id="UP000824469"/>
    </source>
</evidence>
<feature type="non-terminal residue" evidence="3">
    <location>
        <position position="1"/>
    </location>
</feature>
<dbReference type="CDD" id="cd01837">
    <property type="entry name" value="SGNH_plant_lipase_like"/>
    <property type="match status" value="1"/>
</dbReference>
<dbReference type="InterPro" id="IPR050592">
    <property type="entry name" value="GDSL_lipolytic_enzyme"/>
</dbReference>
<dbReference type="InterPro" id="IPR036514">
    <property type="entry name" value="SGNH_hydro_sf"/>
</dbReference>
<dbReference type="InterPro" id="IPR001087">
    <property type="entry name" value="GDSL"/>
</dbReference>
<dbReference type="Pfam" id="PF00657">
    <property type="entry name" value="Lipase_GDSL"/>
    <property type="match status" value="1"/>
</dbReference>
<evidence type="ECO:0008006" key="5">
    <source>
        <dbReference type="Google" id="ProtNLM"/>
    </source>
</evidence>
<dbReference type="AlphaFoldDB" id="A0AA38CM94"/>
<protein>
    <recommendedName>
        <fullName evidence="5">GDSL esterase/lipase</fullName>
    </recommendedName>
</protein>
<sequence length="308" mass="34175">MDEQSLYFSTVLGFFLFVLSATVVESQKQPLISALYIFGDSTIDPGNNNCLATIAKANFPPYGRDFPNGQPTGRFTNGRLVTDLISELLGLPDLLPASLDPEFQGEKLLTGASFGSSGSGYADCTANSNNVMPLEKQVDNFRHYKAQLSNMVDQKHASEIVSEALFCISTGTDDFILNYYFNSLTRMKYSVQQFEDLLLQSLSGFIQNVKSEGGRRLAVIGLPPFGCLPSQITLHNFIGNTCVEEFNEVARSFNRKIKALVENKKLHYPGLRIAYLDIYNKLADMIRFPSKYGFEEVRKGCCGTGLLE</sequence>
<comment type="caution">
    <text evidence="3">The sequence shown here is derived from an EMBL/GenBank/DDBJ whole genome shotgun (WGS) entry which is preliminary data.</text>
</comment>
<dbReference type="PANTHER" id="PTHR45642">
    <property type="entry name" value="GDSL ESTERASE/LIPASE EXL3"/>
    <property type="match status" value="1"/>
</dbReference>
<dbReference type="OMA" id="YEASIFC"/>
<evidence type="ECO:0000256" key="2">
    <source>
        <dbReference type="SAM" id="SignalP"/>
    </source>
</evidence>
<gene>
    <name evidence="3" type="ORF">KI387_014438</name>
</gene>
<reference evidence="3 4" key="1">
    <citation type="journal article" date="2021" name="Nat. Plants">
        <title>The Taxus genome provides insights into paclitaxel biosynthesis.</title>
        <authorList>
            <person name="Xiong X."/>
            <person name="Gou J."/>
            <person name="Liao Q."/>
            <person name="Li Y."/>
            <person name="Zhou Q."/>
            <person name="Bi G."/>
            <person name="Li C."/>
            <person name="Du R."/>
            <person name="Wang X."/>
            <person name="Sun T."/>
            <person name="Guo L."/>
            <person name="Liang H."/>
            <person name="Lu P."/>
            <person name="Wu Y."/>
            <person name="Zhang Z."/>
            <person name="Ro D.K."/>
            <person name="Shang Y."/>
            <person name="Huang S."/>
            <person name="Yan J."/>
        </authorList>
    </citation>
    <scope>NUCLEOTIDE SEQUENCE [LARGE SCALE GENOMIC DNA]</scope>
    <source>
        <strain evidence="3">Ta-2019</strain>
    </source>
</reference>
<feature type="chain" id="PRO_5041393151" description="GDSL esterase/lipase" evidence="2">
    <location>
        <begin position="27"/>
        <end position="308"/>
    </location>
</feature>
<keyword evidence="4" id="KW-1185">Reference proteome</keyword>
<dbReference type="Gene3D" id="3.40.50.1110">
    <property type="entry name" value="SGNH hydrolase"/>
    <property type="match status" value="1"/>
</dbReference>
<comment type="similarity">
    <text evidence="1">Belongs to the 'GDSL' lipolytic enzyme family.</text>
</comment>
<proteinExistence type="inferred from homology"/>
<name>A0AA38CM94_TAXCH</name>